<reference evidence="1 2" key="1">
    <citation type="journal article" date="2015" name="Int. J. Syst. Evol. Microbiol.">
        <title>Hyunsoonleella pacifica sp. nov., isolated from seawater of South Pacific Gyre.</title>
        <authorList>
            <person name="Gao X."/>
            <person name="Zhang Z."/>
            <person name="Dai X."/>
            <person name="Zhang X.H."/>
        </authorList>
    </citation>
    <scope>NUCLEOTIDE SEQUENCE [LARGE SCALE GENOMIC DNA]</scope>
    <source>
        <strain evidence="1 2">SW033</strain>
    </source>
</reference>
<dbReference type="AlphaFoldDB" id="A0A4Q9FV74"/>
<keyword evidence="2" id="KW-1185">Reference proteome</keyword>
<accession>A0A4Q9FV74</accession>
<dbReference type="EMBL" id="SIRS01000002">
    <property type="protein sequence ID" value="TBN17929.1"/>
    <property type="molecule type" value="Genomic_DNA"/>
</dbReference>
<sequence>MNIVNEVEELKKITEKGYNVRYAVNYLADKKIYHIAALNILSIVYPKKKDLNEMLYSHPFYFDKQNEKNPFTEDFLTDADNSRLYKLKWGDIENDIIEHPVHLYNCPNNEEHLLSYEVIPYKEPYNKAIIILHCFECNEKHYIIKDLA</sequence>
<comment type="caution">
    <text evidence="1">The sequence shown here is derived from an EMBL/GenBank/DDBJ whole genome shotgun (WGS) entry which is preliminary data.</text>
</comment>
<gene>
    <name evidence="1" type="ORF">EYD46_06385</name>
</gene>
<organism evidence="1 2">
    <name type="scientific">Hyunsoonleella pacifica</name>
    <dbReference type="NCBI Taxonomy" id="1080224"/>
    <lineage>
        <taxon>Bacteria</taxon>
        <taxon>Pseudomonadati</taxon>
        <taxon>Bacteroidota</taxon>
        <taxon>Flavobacteriia</taxon>
        <taxon>Flavobacteriales</taxon>
        <taxon>Flavobacteriaceae</taxon>
    </lineage>
</organism>
<protein>
    <submittedName>
        <fullName evidence="1">Uncharacterized protein</fullName>
    </submittedName>
</protein>
<name>A0A4Q9FV74_9FLAO</name>
<dbReference type="Proteomes" id="UP000292372">
    <property type="component" value="Unassembled WGS sequence"/>
</dbReference>
<evidence type="ECO:0000313" key="2">
    <source>
        <dbReference type="Proteomes" id="UP000292372"/>
    </source>
</evidence>
<proteinExistence type="predicted"/>
<dbReference type="RefSeq" id="WP_130936219.1">
    <property type="nucleotide sequence ID" value="NZ_BMEE01000001.1"/>
</dbReference>
<evidence type="ECO:0000313" key="1">
    <source>
        <dbReference type="EMBL" id="TBN17929.1"/>
    </source>
</evidence>